<dbReference type="EMBL" id="BGZK01000134">
    <property type="protein sequence ID" value="GBP21897.1"/>
    <property type="molecule type" value="Genomic_DNA"/>
</dbReference>
<evidence type="ECO:0000256" key="1">
    <source>
        <dbReference type="SAM" id="MobiDB-lite"/>
    </source>
</evidence>
<name>A0A4C1U737_EUMVA</name>
<feature type="compositionally biased region" description="Basic residues" evidence="1">
    <location>
        <begin position="74"/>
        <end position="89"/>
    </location>
</feature>
<evidence type="ECO:0000313" key="2">
    <source>
        <dbReference type="EMBL" id="GBP21897.1"/>
    </source>
</evidence>
<comment type="caution">
    <text evidence="2">The sequence shown here is derived from an EMBL/GenBank/DDBJ whole genome shotgun (WGS) entry which is preliminary data.</text>
</comment>
<sequence length="135" mass="15063">MAALRVRSERFILGYLTGSQRRPGDFNYPRPGLVISGAISLAVDEVNEKLLGPLGHSLDFIVAETYGQEEVSIKQRRPTNRGVVTRRRGREQAFGAAPGPAFDGRRREHNNAVQPARCTPEIIQRELLPRIAMTQ</sequence>
<protein>
    <submittedName>
        <fullName evidence="2">Uncharacterized protein</fullName>
    </submittedName>
</protein>
<keyword evidence="3" id="KW-1185">Reference proteome</keyword>
<reference evidence="2 3" key="1">
    <citation type="journal article" date="2019" name="Commun. Biol.">
        <title>The bagworm genome reveals a unique fibroin gene that provides high tensile strength.</title>
        <authorList>
            <person name="Kono N."/>
            <person name="Nakamura H."/>
            <person name="Ohtoshi R."/>
            <person name="Tomita M."/>
            <person name="Numata K."/>
            <person name="Arakawa K."/>
        </authorList>
    </citation>
    <scope>NUCLEOTIDE SEQUENCE [LARGE SCALE GENOMIC DNA]</scope>
</reference>
<proteinExistence type="predicted"/>
<accession>A0A4C1U737</accession>
<feature type="compositionally biased region" description="Low complexity" evidence="1">
    <location>
        <begin position="93"/>
        <end position="102"/>
    </location>
</feature>
<feature type="region of interest" description="Disordered" evidence="1">
    <location>
        <begin position="73"/>
        <end position="107"/>
    </location>
</feature>
<dbReference type="AlphaFoldDB" id="A0A4C1U737"/>
<gene>
    <name evidence="2" type="ORF">EVAR_7110_1</name>
</gene>
<dbReference type="Proteomes" id="UP000299102">
    <property type="component" value="Unassembled WGS sequence"/>
</dbReference>
<dbReference type="OrthoDB" id="60033at2759"/>
<dbReference type="STRING" id="151549.A0A4C1U737"/>
<evidence type="ECO:0000313" key="3">
    <source>
        <dbReference type="Proteomes" id="UP000299102"/>
    </source>
</evidence>
<organism evidence="2 3">
    <name type="scientific">Eumeta variegata</name>
    <name type="common">Bagworm moth</name>
    <name type="synonym">Eumeta japonica</name>
    <dbReference type="NCBI Taxonomy" id="151549"/>
    <lineage>
        <taxon>Eukaryota</taxon>
        <taxon>Metazoa</taxon>
        <taxon>Ecdysozoa</taxon>
        <taxon>Arthropoda</taxon>
        <taxon>Hexapoda</taxon>
        <taxon>Insecta</taxon>
        <taxon>Pterygota</taxon>
        <taxon>Neoptera</taxon>
        <taxon>Endopterygota</taxon>
        <taxon>Lepidoptera</taxon>
        <taxon>Glossata</taxon>
        <taxon>Ditrysia</taxon>
        <taxon>Tineoidea</taxon>
        <taxon>Psychidae</taxon>
        <taxon>Oiketicinae</taxon>
        <taxon>Eumeta</taxon>
    </lineage>
</organism>